<name>A0A2P6NPQ4_9EUKA</name>
<proteinExistence type="predicted"/>
<dbReference type="AlphaFoldDB" id="A0A2P6NPQ4"/>
<keyword evidence="2" id="KW-1185">Reference proteome</keyword>
<sequence>MKSQQHADASRCRYRNATNHGVLTGTGVRSLSDDLIASRFGASASATYIYCLSPNHSQTTGNLRRCLAPVPSEALPPPSADLNEMQEEMNKLDTEGFTFTQTRDF</sequence>
<evidence type="ECO:0000313" key="2">
    <source>
        <dbReference type="Proteomes" id="UP000241769"/>
    </source>
</evidence>
<reference evidence="1 2" key="1">
    <citation type="journal article" date="2018" name="Genome Biol. Evol.">
        <title>Multiple Roots of Fruiting Body Formation in Amoebozoa.</title>
        <authorList>
            <person name="Hillmann F."/>
            <person name="Forbes G."/>
            <person name="Novohradska S."/>
            <person name="Ferling I."/>
            <person name="Riege K."/>
            <person name="Groth M."/>
            <person name="Westermann M."/>
            <person name="Marz M."/>
            <person name="Spaller T."/>
            <person name="Winckler T."/>
            <person name="Schaap P."/>
            <person name="Glockner G."/>
        </authorList>
    </citation>
    <scope>NUCLEOTIDE SEQUENCE [LARGE SCALE GENOMIC DNA]</scope>
    <source>
        <strain evidence="1 2">Jena</strain>
    </source>
</reference>
<dbReference type="EMBL" id="MDYQ01000037">
    <property type="protein sequence ID" value="PRP85932.1"/>
    <property type="molecule type" value="Genomic_DNA"/>
</dbReference>
<accession>A0A2P6NPQ4</accession>
<dbReference type="InParanoid" id="A0A2P6NPQ4"/>
<comment type="caution">
    <text evidence="1">The sequence shown here is derived from an EMBL/GenBank/DDBJ whole genome shotgun (WGS) entry which is preliminary data.</text>
</comment>
<protein>
    <submittedName>
        <fullName evidence="1">Uncharacterized protein</fullName>
    </submittedName>
</protein>
<evidence type="ECO:0000313" key="1">
    <source>
        <dbReference type="EMBL" id="PRP85932.1"/>
    </source>
</evidence>
<dbReference type="Proteomes" id="UP000241769">
    <property type="component" value="Unassembled WGS sequence"/>
</dbReference>
<gene>
    <name evidence="1" type="ORF">PROFUN_06054</name>
</gene>
<organism evidence="1 2">
    <name type="scientific">Planoprotostelium fungivorum</name>
    <dbReference type="NCBI Taxonomy" id="1890364"/>
    <lineage>
        <taxon>Eukaryota</taxon>
        <taxon>Amoebozoa</taxon>
        <taxon>Evosea</taxon>
        <taxon>Variosea</taxon>
        <taxon>Cavosteliida</taxon>
        <taxon>Cavosteliaceae</taxon>
        <taxon>Planoprotostelium</taxon>
    </lineage>
</organism>